<dbReference type="EMBL" id="JAEOAQ010000003">
    <property type="protein sequence ID" value="KAG5419560.1"/>
    <property type="molecule type" value="Genomic_DNA"/>
</dbReference>
<sequence>MNTESVDTESKSWVDILRDKTSADSGNQGTPRYHKPNLTESLQFILQVLDQGTTTLNSRSVKQLLTSFEVIGSSSDYEIYSNYNELRTNTSILTVFLYLNYLLSHSVSSYYGDPLPHQISSKFKAFQFPPFDKPEEFVTTPSDLLNESQKLENLYQLQVHTLELIDHYMEKERGNFNSGSAEVQTKVILSFYELFLASVLSTRICCKDYIQSKKSRIEQQTNAILNKVLNFQYSTVSTSRLWVCLVNYANDICYSDLRYIINFIELFEDLLRANGKVLKDDLVQGGLQFFVDTFKPDHVWFEAVVDSVDDCTIESSEFKYLYSL</sequence>
<dbReference type="OrthoDB" id="4022079at2759"/>
<accession>A0A8H7ZCZ1</accession>
<reference evidence="1 2" key="1">
    <citation type="submission" date="2020-12" db="EMBL/GenBank/DDBJ databases">
        <title>Effect of drift, selection, and recombination on the evolution of hybrid genomes in Candida yeast pathogens.</title>
        <authorList>
            <person name="Mixao V."/>
            <person name="Ksiezopolska E."/>
            <person name="Saus E."/>
            <person name="Boekhout T."/>
            <person name="Gacser A."/>
            <person name="Gabaldon T."/>
        </authorList>
    </citation>
    <scope>NUCLEOTIDE SEQUENCE [LARGE SCALE GENOMIC DNA]</scope>
    <source>
        <strain evidence="1 2">BP57</strain>
    </source>
</reference>
<dbReference type="Proteomes" id="UP000669133">
    <property type="component" value="Unassembled WGS sequence"/>
</dbReference>
<name>A0A8H7ZCZ1_9ASCO</name>
<gene>
    <name evidence="1" type="ORF">I9W82_003328</name>
</gene>
<dbReference type="RefSeq" id="XP_067548676.1">
    <property type="nucleotide sequence ID" value="XM_067692281.1"/>
</dbReference>
<proteinExistence type="predicted"/>
<evidence type="ECO:0000313" key="2">
    <source>
        <dbReference type="Proteomes" id="UP000669133"/>
    </source>
</evidence>
<keyword evidence="2" id="KW-1185">Reference proteome</keyword>
<comment type="caution">
    <text evidence="1">The sequence shown here is derived from an EMBL/GenBank/DDBJ whole genome shotgun (WGS) entry which is preliminary data.</text>
</comment>
<dbReference type="GeneID" id="93651957"/>
<dbReference type="AlphaFoldDB" id="A0A8H7ZCZ1"/>
<evidence type="ECO:0000313" key="1">
    <source>
        <dbReference type="EMBL" id="KAG5419560.1"/>
    </source>
</evidence>
<organism evidence="1 2">
    <name type="scientific">Candida metapsilosis</name>
    <dbReference type="NCBI Taxonomy" id="273372"/>
    <lineage>
        <taxon>Eukaryota</taxon>
        <taxon>Fungi</taxon>
        <taxon>Dikarya</taxon>
        <taxon>Ascomycota</taxon>
        <taxon>Saccharomycotina</taxon>
        <taxon>Pichiomycetes</taxon>
        <taxon>Debaryomycetaceae</taxon>
        <taxon>Candida/Lodderomyces clade</taxon>
        <taxon>Candida</taxon>
    </lineage>
</organism>
<protein>
    <submittedName>
        <fullName evidence="1">Uncharacterized protein</fullName>
    </submittedName>
</protein>